<proteinExistence type="predicted"/>
<dbReference type="GO" id="GO:0016616">
    <property type="term" value="F:oxidoreductase activity, acting on the CH-OH group of donors, NAD or NADP as acceptor"/>
    <property type="evidence" value="ECO:0007669"/>
    <property type="project" value="TreeGrafter"/>
</dbReference>
<dbReference type="EMBL" id="SPLM01000001">
    <property type="protein sequence ID" value="TMW68952.1"/>
    <property type="molecule type" value="Genomic_DNA"/>
</dbReference>
<dbReference type="SUPFAM" id="SSF51735">
    <property type="entry name" value="NAD(P)-binding Rossmann-fold domains"/>
    <property type="match status" value="1"/>
</dbReference>
<keyword evidence="2" id="KW-1185">Reference proteome</keyword>
<dbReference type="PRINTS" id="PR00081">
    <property type="entry name" value="GDHRDH"/>
</dbReference>
<sequence>MTKTALITGASRGIGLAFVQHYKSQGWRVIATARDVAAAKQLQQLEPSKLVSLDTRDENSILQLAEQLTDEAIDVVINNAGIDNHGSLETTTKASILEEFEVNSVGSFLVTRAFLPNLKAAVERSGSAVVAQITSRMASITDNTAGGSYGYRASKTALNMLNSCLSVDFKNHGVIALALHPGHVTAAMTSQAGLDESVVGLAQIIENATMEDTGKFFHSQGEVLSW</sequence>
<organism evidence="1 2">
    <name type="scientific">Pythium oligandrum</name>
    <name type="common">Mycoparasitic fungus</name>
    <dbReference type="NCBI Taxonomy" id="41045"/>
    <lineage>
        <taxon>Eukaryota</taxon>
        <taxon>Sar</taxon>
        <taxon>Stramenopiles</taxon>
        <taxon>Oomycota</taxon>
        <taxon>Peronosporomycetes</taxon>
        <taxon>Pythiales</taxon>
        <taxon>Pythiaceae</taxon>
        <taxon>Pythium</taxon>
    </lineage>
</organism>
<reference evidence="1" key="1">
    <citation type="submission" date="2019-03" db="EMBL/GenBank/DDBJ databases">
        <title>Long read genome sequence of the mycoparasitic Pythium oligandrum ATCC 38472 isolated from sugarbeet rhizosphere.</title>
        <authorList>
            <person name="Gaulin E."/>
        </authorList>
    </citation>
    <scope>NUCLEOTIDE SEQUENCE</scope>
    <source>
        <strain evidence="1">ATCC 38472_TT</strain>
    </source>
</reference>
<dbReference type="OrthoDB" id="1933717at2759"/>
<dbReference type="Gene3D" id="3.40.50.720">
    <property type="entry name" value="NAD(P)-binding Rossmann-like Domain"/>
    <property type="match status" value="1"/>
</dbReference>
<name>A0A8K1CU95_PYTOL</name>
<dbReference type="CDD" id="cd05325">
    <property type="entry name" value="carb_red_sniffer_like_SDR_c"/>
    <property type="match status" value="1"/>
</dbReference>
<dbReference type="AlphaFoldDB" id="A0A8K1CU95"/>
<dbReference type="InterPro" id="IPR036291">
    <property type="entry name" value="NAD(P)-bd_dom_sf"/>
</dbReference>
<dbReference type="PANTHER" id="PTHR45458">
    <property type="entry name" value="SHORT-CHAIN DEHYDROGENASE/REDUCTASE SDR"/>
    <property type="match status" value="1"/>
</dbReference>
<evidence type="ECO:0000313" key="1">
    <source>
        <dbReference type="EMBL" id="TMW68952.1"/>
    </source>
</evidence>
<dbReference type="InterPro" id="IPR002347">
    <property type="entry name" value="SDR_fam"/>
</dbReference>
<evidence type="ECO:0000313" key="2">
    <source>
        <dbReference type="Proteomes" id="UP000794436"/>
    </source>
</evidence>
<dbReference type="Pfam" id="PF00106">
    <property type="entry name" value="adh_short"/>
    <property type="match status" value="1"/>
</dbReference>
<dbReference type="Proteomes" id="UP000794436">
    <property type="component" value="Unassembled WGS sequence"/>
</dbReference>
<comment type="caution">
    <text evidence="1">The sequence shown here is derived from an EMBL/GenBank/DDBJ whole genome shotgun (WGS) entry which is preliminary data.</text>
</comment>
<gene>
    <name evidence="1" type="ORF">Poli38472_001108</name>
</gene>
<dbReference type="PANTHER" id="PTHR45458:SF1">
    <property type="entry name" value="SHORT CHAIN DEHYDROGENASE"/>
    <property type="match status" value="1"/>
</dbReference>
<accession>A0A8K1CU95</accession>
<dbReference type="InterPro" id="IPR052184">
    <property type="entry name" value="SDR_enzymes"/>
</dbReference>
<evidence type="ECO:0008006" key="3">
    <source>
        <dbReference type="Google" id="ProtNLM"/>
    </source>
</evidence>
<protein>
    <recommendedName>
        <fullName evidence="3">C-factor</fullName>
    </recommendedName>
</protein>